<name>A0A834XTI8_APHGI</name>
<feature type="domain" description="USP" evidence="12">
    <location>
        <begin position="88"/>
        <end position="412"/>
    </location>
</feature>
<dbReference type="InterPro" id="IPR029071">
    <property type="entry name" value="Ubiquitin-like_domsf"/>
</dbReference>
<proteinExistence type="inferred from homology"/>
<dbReference type="PROSITE" id="PS00973">
    <property type="entry name" value="USP_2"/>
    <property type="match status" value="1"/>
</dbReference>
<dbReference type="GO" id="GO:0016579">
    <property type="term" value="P:protein deubiquitination"/>
    <property type="evidence" value="ECO:0007669"/>
    <property type="project" value="InterPro"/>
</dbReference>
<dbReference type="Pfam" id="PF00443">
    <property type="entry name" value="UCH"/>
    <property type="match status" value="1"/>
</dbReference>
<feature type="domain" description="DUSP" evidence="13">
    <location>
        <begin position="843"/>
        <end position="951"/>
    </location>
</feature>
<dbReference type="CDD" id="cd02668">
    <property type="entry name" value="Peptidase_C19L"/>
    <property type="match status" value="1"/>
</dbReference>
<accession>A0A834XTI8</accession>
<dbReference type="OrthoDB" id="289038at2759"/>
<dbReference type="InterPro" id="IPR033841">
    <property type="entry name" value="Pep_USP48"/>
</dbReference>
<dbReference type="SUPFAM" id="SSF143791">
    <property type="entry name" value="DUSP-like"/>
    <property type="match status" value="1"/>
</dbReference>
<feature type="compositionally biased region" description="Basic and acidic residues" evidence="11">
    <location>
        <begin position="1091"/>
        <end position="1104"/>
    </location>
</feature>
<dbReference type="GO" id="GO:0006508">
    <property type="term" value="P:proteolysis"/>
    <property type="evidence" value="ECO:0007669"/>
    <property type="project" value="UniProtKB-KW"/>
</dbReference>
<dbReference type="GO" id="GO:0004197">
    <property type="term" value="F:cysteine-type endopeptidase activity"/>
    <property type="evidence" value="ECO:0007669"/>
    <property type="project" value="InterPro"/>
</dbReference>
<evidence type="ECO:0000256" key="9">
    <source>
        <dbReference type="ARBA" id="ARBA00022807"/>
    </source>
</evidence>
<evidence type="ECO:0000256" key="10">
    <source>
        <dbReference type="ARBA" id="ARBA00023242"/>
    </source>
</evidence>
<keyword evidence="8" id="KW-0378">Hydrolase</keyword>
<protein>
    <recommendedName>
        <fullName evidence="4">ubiquitinyl hydrolase 1</fullName>
        <ecNumber evidence="4">3.4.19.12</ecNumber>
    </recommendedName>
</protein>
<comment type="subcellular location">
    <subcellularLocation>
        <location evidence="2">Nucleus</location>
    </subcellularLocation>
</comment>
<organism evidence="14 15">
    <name type="scientific">Aphidius gifuensis</name>
    <name type="common">Parasitoid wasp</name>
    <dbReference type="NCBI Taxonomy" id="684658"/>
    <lineage>
        <taxon>Eukaryota</taxon>
        <taxon>Metazoa</taxon>
        <taxon>Ecdysozoa</taxon>
        <taxon>Arthropoda</taxon>
        <taxon>Hexapoda</taxon>
        <taxon>Insecta</taxon>
        <taxon>Pterygota</taxon>
        <taxon>Neoptera</taxon>
        <taxon>Endopterygota</taxon>
        <taxon>Hymenoptera</taxon>
        <taxon>Apocrita</taxon>
        <taxon>Ichneumonoidea</taxon>
        <taxon>Braconidae</taxon>
        <taxon>Aphidiinae</taxon>
        <taxon>Aphidius</taxon>
    </lineage>
</organism>
<feature type="region of interest" description="Disordered" evidence="11">
    <location>
        <begin position="437"/>
        <end position="502"/>
    </location>
</feature>
<keyword evidence="6" id="KW-0677">Repeat</keyword>
<dbReference type="SUPFAM" id="SSF54001">
    <property type="entry name" value="Cysteine proteinases"/>
    <property type="match status" value="1"/>
</dbReference>
<reference evidence="14 15" key="1">
    <citation type="submission" date="2020-08" db="EMBL/GenBank/DDBJ databases">
        <title>Aphidius gifuensis genome sequencing and assembly.</title>
        <authorList>
            <person name="Du Z."/>
        </authorList>
    </citation>
    <scope>NUCLEOTIDE SEQUENCE [LARGE SCALE GENOMIC DNA]</scope>
    <source>
        <strain evidence="14">YNYX2018</strain>
        <tissue evidence="14">Adults</tissue>
    </source>
</reference>
<sequence length="1111" mass="127898">MPPLKKTDLEKAAWTWTELTPPEEIERIHLETSYRLGLKKCKNCKRNCSNNPQCLTGLGEDKYLKSHPAEIASLESSLSELRDPTQYVGLKNLGATCYVNSLIQVWFHNEDIRKIIYKWESLEDREEREALERAESSSSVYHPVTAVGQLQYIFAMMQFGNKRLIDPTSLAIALSLDVDAQQDAQEFSKLLLAHIENKFQNINLKSELQRLTQGTYTYVNRCSTCLTEYKTPTTFYELDLQLAPTLKEAIETYLTEEELVGPNKYLCRNCNEKQDAKRFIRLETLPDTLNFQLLRFVFHRESNQKKKLSSYMQFPEELDMSKYLGSEPGTYLYSLVAVLSHKGSSAHSGHYIVTICNSNGEWYQFSDDKVELMQNKRIEDGCSENGKIPKKNKVPKGCLSSNAAYMLVYKRIIPELKLKKKIDKKINKKDDFNVKNDTAGLEQTSENNKRKESDSDSSDNIYSPVKKVKMKHNNRKKINNHNSTIENNKKNSSSSNDEHSDNKNIEKLKNIKEEIPMDIDETKDVDNVLHKNYQLLNGDAHRAMSCSQRDFYEASEFRKWQVSETLRKLIKDENDSHENGLLDMQQEKLKQIEEQNMKRSEVIDFYNIINNTLDVGDYIWLPTNWITKWLNDHCGTQEGLSPIINSVLTCPHGKLDPSKVHKTKCVPAPAVHLLNKKFTMDVTLNQDSLCDNCVKKKCKALRFKSTLEKDHKEVTEIIKSLKEPNDDCYIIGAESLKNWRKLAMDRHEDESKEDNDVEIVSQLKISDNEDDSETFKDLNDDLLCCHKGLRIPDTSRKIMPEAAWTILKKYFPHAAEYKIGTPCCQKCAETLETAQKAKEDDKIRSKQQKESLSDLYYLKNRNEISKKIDADKNYYIIEKSFLDSWRAFIRCNTRPAPVSINNRQLLCEEHKGFLYPVSTTCELYGIVSEYEWNKLNEFYESDFEIKIRNVGKDEPIFETDPENCNECMEARKHQEWLETLNYDHATIYILCVDEGEESESAITTSRSCRTRRKTKGTHELKVSSLTTLKELKVMTMNICGAPPIDQHLSLGDCELIDLDQTLGALGVSPNVMLKLKVDTLPDTEVDLESDSTSREAASPEKGFKGTELVPS</sequence>
<feature type="compositionally biased region" description="Basic residues" evidence="11">
    <location>
        <begin position="466"/>
        <end position="479"/>
    </location>
</feature>
<keyword evidence="10" id="KW-0539">Nucleus</keyword>
<comment type="catalytic activity">
    <reaction evidence="1">
        <text>Thiol-dependent hydrolysis of ester, thioester, amide, peptide and isopeptide bonds formed by the C-terminal Gly of ubiquitin (a 76-residue protein attached to proteins as an intracellular targeting signal).</text>
        <dbReference type="EC" id="3.4.19.12"/>
    </reaction>
</comment>
<dbReference type="InterPro" id="IPR035927">
    <property type="entry name" value="DUSP-like_sf"/>
</dbReference>
<dbReference type="GO" id="GO:0004843">
    <property type="term" value="F:cysteine-type deubiquitinase activity"/>
    <property type="evidence" value="ECO:0007669"/>
    <property type="project" value="UniProtKB-EC"/>
</dbReference>
<dbReference type="PROSITE" id="PS51283">
    <property type="entry name" value="DUSP"/>
    <property type="match status" value="1"/>
</dbReference>
<gene>
    <name evidence="14" type="ORF">HCN44_006270</name>
</gene>
<evidence type="ECO:0000259" key="13">
    <source>
        <dbReference type="PROSITE" id="PS51283"/>
    </source>
</evidence>
<evidence type="ECO:0000256" key="6">
    <source>
        <dbReference type="ARBA" id="ARBA00022737"/>
    </source>
</evidence>
<dbReference type="PROSITE" id="PS50235">
    <property type="entry name" value="USP_3"/>
    <property type="match status" value="1"/>
</dbReference>
<evidence type="ECO:0000256" key="11">
    <source>
        <dbReference type="SAM" id="MobiDB-lite"/>
    </source>
</evidence>
<evidence type="ECO:0000256" key="8">
    <source>
        <dbReference type="ARBA" id="ARBA00022801"/>
    </source>
</evidence>
<dbReference type="InterPro" id="IPR006615">
    <property type="entry name" value="Pept_C19_DUSP"/>
</dbReference>
<keyword evidence="7" id="KW-0833">Ubl conjugation pathway</keyword>
<dbReference type="PANTHER" id="PTHR24006">
    <property type="entry name" value="UBIQUITIN CARBOXYL-TERMINAL HYDROLASE"/>
    <property type="match status" value="1"/>
</dbReference>
<dbReference type="Gene3D" id="3.30.2230.10">
    <property type="entry name" value="DUSP-like"/>
    <property type="match status" value="1"/>
</dbReference>
<dbReference type="GO" id="GO:0005829">
    <property type="term" value="C:cytosol"/>
    <property type="evidence" value="ECO:0007669"/>
    <property type="project" value="TreeGrafter"/>
</dbReference>
<keyword evidence="15" id="KW-1185">Reference proteome</keyword>
<dbReference type="InterPro" id="IPR028889">
    <property type="entry name" value="USP"/>
</dbReference>
<dbReference type="InterPro" id="IPR018200">
    <property type="entry name" value="USP_CS"/>
</dbReference>
<dbReference type="AlphaFoldDB" id="A0A834XTI8"/>
<keyword evidence="5" id="KW-0645">Protease</keyword>
<dbReference type="GO" id="GO:0005634">
    <property type="term" value="C:nucleus"/>
    <property type="evidence" value="ECO:0007669"/>
    <property type="project" value="UniProtKB-SubCell"/>
</dbReference>
<evidence type="ECO:0000259" key="12">
    <source>
        <dbReference type="PROSITE" id="PS50235"/>
    </source>
</evidence>
<dbReference type="Proteomes" id="UP000639338">
    <property type="component" value="Unassembled WGS sequence"/>
</dbReference>
<evidence type="ECO:0000256" key="5">
    <source>
        <dbReference type="ARBA" id="ARBA00022670"/>
    </source>
</evidence>
<feature type="compositionally biased region" description="Low complexity" evidence="11">
    <location>
        <begin position="480"/>
        <end position="495"/>
    </location>
</feature>
<keyword evidence="9" id="KW-0788">Thiol protease</keyword>
<dbReference type="EMBL" id="JACMRX010000003">
    <property type="protein sequence ID" value="KAF7993210.1"/>
    <property type="molecule type" value="Genomic_DNA"/>
</dbReference>
<dbReference type="EC" id="3.4.19.12" evidence="4"/>
<dbReference type="Gene3D" id="3.90.70.10">
    <property type="entry name" value="Cysteine proteinases"/>
    <property type="match status" value="1"/>
</dbReference>
<comment type="caution">
    <text evidence="14">The sequence shown here is derived from an EMBL/GenBank/DDBJ whole genome shotgun (WGS) entry which is preliminary data.</text>
</comment>
<evidence type="ECO:0000313" key="14">
    <source>
        <dbReference type="EMBL" id="KAF7993210.1"/>
    </source>
</evidence>
<evidence type="ECO:0000256" key="4">
    <source>
        <dbReference type="ARBA" id="ARBA00012759"/>
    </source>
</evidence>
<dbReference type="InterPro" id="IPR001394">
    <property type="entry name" value="Peptidase_C19_UCH"/>
</dbReference>
<comment type="similarity">
    <text evidence="3">Belongs to the peptidase C19 family.</text>
</comment>
<dbReference type="CDD" id="cd01795">
    <property type="entry name" value="Ubl_USP48"/>
    <property type="match status" value="1"/>
</dbReference>
<dbReference type="Pfam" id="PF06337">
    <property type="entry name" value="DUSP"/>
    <property type="match status" value="1"/>
</dbReference>
<evidence type="ECO:0000256" key="2">
    <source>
        <dbReference type="ARBA" id="ARBA00004123"/>
    </source>
</evidence>
<dbReference type="InterPro" id="IPR038765">
    <property type="entry name" value="Papain-like_cys_pep_sf"/>
</dbReference>
<feature type="region of interest" description="Disordered" evidence="11">
    <location>
        <begin position="1084"/>
        <end position="1111"/>
    </location>
</feature>
<dbReference type="InterPro" id="IPR050164">
    <property type="entry name" value="Peptidase_C19"/>
</dbReference>
<evidence type="ECO:0000256" key="3">
    <source>
        <dbReference type="ARBA" id="ARBA00009085"/>
    </source>
</evidence>
<dbReference type="SUPFAM" id="SSF54236">
    <property type="entry name" value="Ubiquitin-like"/>
    <property type="match status" value="1"/>
</dbReference>
<evidence type="ECO:0000256" key="1">
    <source>
        <dbReference type="ARBA" id="ARBA00000707"/>
    </source>
</evidence>
<dbReference type="InterPro" id="IPR044743">
    <property type="entry name" value="Ubl_USP48"/>
</dbReference>
<dbReference type="PROSITE" id="PS00972">
    <property type="entry name" value="USP_1"/>
    <property type="match status" value="1"/>
</dbReference>
<evidence type="ECO:0000256" key="7">
    <source>
        <dbReference type="ARBA" id="ARBA00022786"/>
    </source>
</evidence>
<evidence type="ECO:0000313" key="15">
    <source>
        <dbReference type="Proteomes" id="UP000639338"/>
    </source>
</evidence>
<dbReference type="PANTHER" id="PTHR24006:SF722">
    <property type="entry name" value="UBIQUITIN CARBOXYL-TERMINAL HYDROLASE 48"/>
    <property type="match status" value="1"/>
</dbReference>